<dbReference type="PROSITE" id="PS00455">
    <property type="entry name" value="AMP_BINDING"/>
    <property type="match status" value="3"/>
</dbReference>
<dbReference type="PANTHER" id="PTHR45527">
    <property type="entry name" value="NONRIBOSOMAL PEPTIDE SYNTHETASE"/>
    <property type="match status" value="1"/>
</dbReference>
<evidence type="ECO:0000313" key="5">
    <source>
        <dbReference type="EMBL" id="MEU1951254.1"/>
    </source>
</evidence>
<protein>
    <submittedName>
        <fullName evidence="5">Amino acid adenylation domain-containing protein</fullName>
    </submittedName>
</protein>
<dbReference type="SMART" id="SM00823">
    <property type="entry name" value="PKS_PP"/>
    <property type="match status" value="3"/>
</dbReference>
<dbReference type="InterPro" id="IPR006162">
    <property type="entry name" value="Ppantetheine_attach_site"/>
</dbReference>
<dbReference type="InterPro" id="IPR036736">
    <property type="entry name" value="ACP-like_sf"/>
</dbReference>
<dbReference type="InterPro" id="IPR000873">
    <property type="entry name" value="AMP-dep_synth/lig_dom"/>
</dbReference>
<dbReference type="Gene3D" id="3.40.50.980">
    <property type="match status" value="4"/>
</dbReference>
<sequence>MGRGWFGLSSAQSAMWQLQQFHPDVPINIAMYVDIHADLDPDMLRRAGIAAGRELESAYVRIAENGAGPSQLVDPALESILHRVDTRKADDPEAAAHEWMRADVTHPVDPVRDRLVRSALIRLADARWFWYLRAHHLVLDGYGAITLIERIGQHYSALVSGQAPEPLHATALSEVVAAERAYQDSPRAAADRAYWAERMRGYSPGPGLSDRQGPPSAIGYTVRGELSEPDSMLITAAAERLHCTDTDLVTAAFVSYLARLTGHRDVLVGLTVAARTTAVLRRSAGAVSNVVPLRIAVGTDLTVADLVRSIRLAVIGAVRHQHYPYAEIRRHAGSAVQNTSGELGPRINIMPFFGDIRLGSATGRVHTLSAGMVDDLVVNIHPSGNGLRYRINFEFNMRRYSVDRAHEHHSRFMSYLRRMISAAPDLPVAELEVLGASEQRLLLTEWNATDRPLVPELLHAGYARAAAAYPDRVAVAGAGVTWTYREFDARVNRLARLLIAEGVGPECVVAVTARRSPDSIVALYAILTAGAAFVPLDLEHPRERIAYVLDTVRPVCVLITAAESDQLPGAVPVLRIDTPGTDEFDSTPVRPGELRQPVRPGNTAYVIFTSGSTGRPKGVVVSHAAIDNQIRWMQAEYGITAGDVYLQKTAATFDVSVWGHFLPLRAGATLVVAEPDGHRDPGYLAETIAAYGVTVTDFVPSLLAAFAAHTPAGAVPTLRDVFVIGETLPAETVAAVSAISDAKVHNLYGPTEAAVSVTSWHAGGTEDIGVPIGVPEWNTRVYVLDSRLRPVPPGVVGELYLAGVQLARGYATRPDLTADRFVADPFGTGLRMYRTGDLARWRAIGSRGVLDHLGRIDFQVKLRGQRIELGEIETALLRQRSIGQAVAVVAAAEPGDRLVAYVVPVPGARIDRTELLDAVRETLPAYMVPAAVVVLDELPSTPNGKVDRRALPAPEFVPRAFRAPVTAAEKVIAQIYTELLAVREAGADDDFFELGGDSIAALQVVSRARAQGWRITAQDVFEAGTVAALAAHATRQDGTEGRSAPVPGPRPEHVPLSPAQQRMWFLNRFDSVAGVDNIAAVVGLAGHLDPAVLRQAMADVIDRHEVLRTVYPERDGVPHQQIVPAGQVHADLTPIPVTEEELRPRIIAEISAGFDVTAAVPVRTVLFRRAERDMPEHVLVFVVHHISADGWSMAPLTRDVMAAYEARTAGVAPAWTPLPVQYADYALWQRDVLGAEDDPGSLGARQIAYWRAALAGLPDELNLPADRPRPAVRSFAGGRVRFSIEAESAQALDTLARDNNATLFMVVHAAFAVFLARLSGSGDIAIGTPVAGRGAAELDDMVGMFVNTLVLRSRVPGAAPFTEVLAAIRENDLEAFDHADVPFERLVELLNPRRSTALHPLFQVALSFENMPRHELELPGLRVAALDIDAGLAKSDLLLTIGQRSEVDGSLAAEFSFARDLFDPETVEVFGQRFRRLLAAITAAPRTPVGDLPLLDAAEHALLTRVPDNAVTATGLLPEMLAHGAARDPAQIAIRYRGRSTTYRELDEYSSRLARVLIERGVGPERVVALAFPRSATMVAAFWAVAKTGGAHVPVDPAYPEARIRHMVADSGAVLGLTGSEFTARLPAEVDWLWLDDPVTGAQIEARSAAPVGDTDRVAALEVRHPAYVIYTSGSTGLPKGVTVTHSGLRALVDTMTTQYGLRPRHRLLHICSPSFDPSVLEWMCAAATGATLVVAPAEIIGGPDLTELVRAEQVTHTITTPAVLGTMEPTAAYALQVVSVGGDVTTGDLLAQWIPGRTYLNTYGPTETTIISSFAKPVAGAHITIGDPVPGTSALVLDERLRPVPPGVLGELYLTGAGLARGYHHRPAATAGRFVASPWGPAGTRLYRTGDVVRWYAAPGRRAGNTAVAAVHRELDYVGRSDFQIKIRGFRIEPGEIDSVLARHPAVAFARTLGREMVPGETTLVAYLVAAPGHRIDAEEVRRFAATLLPSHMTPGAIVVLDEVPLTPTGKFDRTALPAPTRLRREFRAPAGAVETIIAGLFAEFLGVEKVGAEDDFFDLGGNSLVAVQVAARLGAALDTRVPVRTLFEAPTVTELAIRAGELAGAGHEAPTAGPRPARIPPSPAQQRMWLLNQSALDSASYNIPLAIRLTGELDIAALRAAISDVVARHETLRTSYPEDPGGPVQQVLPAPVGDAVPPLITVAGETELAARIHEATVAGFDVTAEVPVRMFLFRRADHTGPGTDHVLLVVAHHIAVDGWSTGPLARDLMTAYTSRARGRRPGWDPLPVHYADYTLWHRRLLGDAGDPGSLAATQLAYWRAELAGLPEQSGFPADRSRPAVPSASGGSVEFVIDSDTAARLRSLARSNDATVFMVVHAATALLLSRMSSETDVAIGVPVAGRGDAALEDLVGMFVNTVVLRTRIDPAEGFGTLLTRTRRTDLAAMAHADLPFDAVVDAVRASRPHSRAPLFRAFLAYQNLPSVEVELPELDVSVPVLPVHAPMFDLTITFVDGPPTDRLDGRITYDADLFDESTVRRTAARLVRLLSAVVEEPERPVGDIDLLLDAERTEILDMERTEVSAPWAQAGVESGAATLVDLVDASVAAHPGRIAVTDGTTTSTYAELSRRAEPVAARLIRAGAGPGALVAVALERTTQWPVALLAVLRSGAAYLPIDPRWPRRRTEAVLAEARPALVLTSTGLLTELPVGDRTVLLVDSVEPAPAAAPGIPPRRAVAARADDPAYVIFTSGSTGRPKGVAVTHRNVVRLFAGALSYFEVGESDVWAVFHSFAFDFAVWELWGALVTGGTAVIVDHATARSPEDLWELLVRERVTVLSQTPTAFYGLAEAGHRTGGEPAHALRYLVFGGEELDTTRLTEWYDRFEETRPRLVNMYGITETTVHVTVQPLDRDTAGRQAPGSPVGRAIPGLATYILDSRMRPAPVGSPGEIYVGGAQVAQGYLGRPGLTATRFVADPAGPPGARMYRSGDLGRWQDGRLHHLGRGDQQVQLRGFRIETGEIETVLAAADGVEEARVIVRDGRLLAYVRATGPAPAEGLRQRVAQQLPEHMVPAAITRVRTWPVTVNGKFDVHALPEPDFDAGSTGRPPRTDREKVLAAVFAEVLELPTVGIDDDFFRMGGDSVRAVRLRNRVRTALGTEVSVADVFETRTVAALATLSTRPIEMPARLDAARPEVIPLSYPQRRLVELNERERGASGPGRAYAFALRFAGAADPDIVSAALVDLTTRHEVLRTVFPGYQRILPPGSTDFAVVAGTGEPIDIDAQLSPFDLRRELPLRVRLIRSPDGTDRLIVVLHHVAADGWSIAPLIQDFAAALSARAAGTRPDREPLPIQYAEHATWQHTLVAGIGRSAGIDRQSTFWMERLAELPPPPSRLHRPPAAPQPIAGVRYIYIEPTRYRDLRGFADHHVTSAFTVVHAAFTLALREFGFGDDIAVCAPTAGRTETGLEVAVGRFTNFLVLRCDLSGDPDFPKLVDDLGRIRVAALDHQDIPFEYLADTLRIRDHLRVRLAFQNIPAADLRGSDVVADREPVTVVAPADFDLSLILSEQKDDHGRTVALFGSLEYATDVVEPAEADRVAGRFEEILGENVAEYPGAG</sequence>
<proteinExistence type="predicted"/>
<dbReference type="PROSITE" id="PS00012">
    <property type="entry name" value="PHOSPHOPANTETHEINE"/>
    <property type="match status" value="3"/>
</dbReference>
<dbReference type="Gene3D" id="3.30.559.30">
    <property type="entry name" value="Nonribosomal peptide synthetase, condensation domain"/>
    <property type="match status" value="4"/>
</dbReference>
<dbReference type="Pfam" id="PF00668">
    <property type="entry name" value="Condensation"/>
    <property type="match status" value="4"/>
</dbReference>
<evidence type="ECO:0000313" key="6">
    <source>
        <dbReference type="Proteomes" id="UP001550628"/>
    </source>
</evidence>
<dbReference type="InterPro" id="IPR023213">
    <property type="entry name" value="CAT-like_dom_sf"/>
</dbReference>
<dbReference type="CDD" id="cd05930">
    <property type="entry name" value="A_NRPS"/>
    <property type="match status" value="1"/>
</dbReference>
<gene>
    <name evidence="5" type="ORF">ABZ510_05275</name>
</gene>
<keyword evidence="3" id="KW-0597">Phosphoprotein</keyword>
<keyword evidence="2" id="KW-0596">Phosphopantetheine</keyword>
<evidence type="ECO:0000256" key="2">
    <source>
        <dbReference type="ARBA" id="ARBA00022450"/>
    </source>
</evidence>
<dbReference type="Pfam" id="PF00550">
    <property type="entry name" value="PP-binding"/>
    <property type="match status" value="3"/>
</dbReference>
<dbReference type="Gene3D" id="2.30.38.10">
    <property type="entry name" value="Luciferase, Domain 3"/>
    <property type="match status" value="2"/>
</dbReference>
<name>A0ABV2WK43_9NOCA</name>
<dbReference type="PROSITE" id="PS50075">
    <property type="entry name" value="CARRIER"/>
    <property type="match status" value="3"/>
</dbReference>
<dbReference type="NCBIfam" id="TIGR01733">
    <property type="entry name" value="AA-adenyl-dom"/>
    <property type="match status" value="3"/>
</dbReference>
<dbReference type="SUPFAM" id="SSF56801">
    <property type="entry name" value="Acetyl-CoA synthetase-like"/>
    <property type="match status" value="3"/>
</dbReference>
<feature type="domain" description="Carrier" evidence="4">
    <location>
        <begin position="2030"/>
        <end position="2105"/>
    </location>
</feature>
<comment type="cofactor">
    <cofactor evidence="1">
        <name>pantetheine 4'-phosphate</name>
        <dbReference type="ChEBI" id="CHEBI:47942"/>
    </cofactor>
</comment>
<dbReference type="CDD" id="cd17643">
    <property type="entry name" value="A_NRPS_Cytc1-like"/>
    <property type="match status" value="1"/>
</dbReference>
<comment type="caution">
    <text evidence="5">The sequence shown here is derived from an EMBL/GenBank/DDBJ whole genome shotgun (WGS) entry which is preliminary data.</text>
</comment>
<dbReference type="PANTHER" id="PTHR45527:SF1">
    <property type="entry name" value="FATTY ACID SYNTHASE"/>
    <property type="match status" value="1"/>
</dbReference>
<dbReference type="Pfam" id="PF13193">
    <property type="entry name" value="AMP-binding_C"/>
    <property type="match status" value="3"/>
</dbReference>
<dbReference type="InterPro" id="IPR020806">
    <property type="entry name" value="PKS_PP-bd"/>
</dbReference>
<dbReference type="SUPFAM" id="SSF52777">
    <property type="entry name" value="CoA-dependent acyltransferases"/>
    <property type="match status" value="8"/>
</dbReference>
<dbReference type="NCBIfam" id="NF003417">
    <property type="entry name" value="PRK04813.1"/>
    <property type="match status" value="3"/>
</dbReference>
<evidence type="ECO:0000256" key="1">
    <source>
        <dbReference type="ARBA" id="ARBA00001957"/>
    </source>
</evidence>
<dbReference type="InterPro" id="IPR045851">
    <property type="entry name" value="AMP-bd_C_sf"/>
</dbReference>
<dbReference type="EMBL" id="JBEYBF010000002">
    <property type="protein sequence ID" value="MEU1951254.1"/>
    <property type="molecule type" value="Genomic_DNA"/>
</dbReference>
<dbReference type="InterPro" id="IPR001242">
    <property type="entry name" value="Condensation_dom"/>
</dbReference>
<dbReference type="SUPFAM" id="SSF47336">
    <property type="entry name" value="ACP-like"/>
    <property type="match status" value="3"/>
</dbReference>
<dbReference type="Gene3D" id="3.30.300.30">
    <property type="match status" value="3"/>
</dbReference>
<feature type="domain" description="Carrier" evidence="4">
    <location>
        <begin position="963"/>
        <end position="1037"/>
    </location>
</feature>
<dbReference type="Proteomes" id="UP001550628">
    <property type="component" value="Unassembled WGS sequence"/>
</dbReference>
<dbReference type="InterPro" id="IPR010071">
    <property type="entry name" value="AA_adenyl_dom"/>
</dbReference>
<dbReference type="Pfam" id="PF00501">
    <property type="entry name" value="AMP-binding"/>
    <property type="match status" value="3"/>
</dbReference>
<evidence type="ECO:0000256" key="3">
    <source>
        <dbReference type="ARBA" id="ARBA00022553"/>
    </source>
</evidence>
<dbReference type="CDD" id="cd19540">
    <property type="entry name" value="LCL_NRPS-like"/>
    <property type="match status" value="2"/>
</dbReference>
<dbReference type="InterPro" id="IPR020845">
    <property type="entry name" value="AMP-binding_CS"/>
</dbReference>
<keyword evidence="6" id="KW-1185">Reference proteome</keyword>
<reference evidence="5 6" key="1">
    <citation type="submission" date="2024-06" db="EMBL/GenBank/DDBJ databases">
        <title>The Natural Products Discovery Center: Release of the First 8490 Sequenced Strains for Exploring Actinobacteria Biosynthetic Diversity.</title>
        <authorList>
            <person name="Kalkreuter E."/>
            <person name="Kautsar S.A."/>
            <person name="Yang D."/>
            <person name="Bader C.D."/>
            <person name="Teijaro C.N."/>
            <person name="Fluegel L."/>
            <person name="Davis C.M."/>
            <person name="Simpson J.R."/>
            <person name="Lauterbach L."/>
            <person name="Steele A.D."/>
            <person name="Gui C."/>
            <person name="Meng S."/>
            <person name="Li G."/>
            <person name="Viehrig K."/>
            <person name="Ye F."/>
            <person name="Su P."/>
            <person name="Kiefer A.F."/>
            <person name="Nichols A."/>
            <person name="Cepeda A.J."/>
            <person name="Yan W."/>
            <person name="Fan B."/>
            <person name="Jiang Y."/>
            <person name="Adhikari A."/>
            <person name="Zheng C.-J."/>
            <person name="Schuster L."/>
            <person name="Cowan T.M."/>
            <person name="Smanski M.J."/>
            <person name="Chevrette M.G."/>
            <person name="De Carvalho L.P.S."/>
            <person name="Shen B."/>
        </authorList>
    </citation>
    <scope>NUCLEOTIDE SEQUENCE [LARGE SCALE GENOMIC DNA]</scope>
    <source>
        <strain evidence="5 6">NPDC019708</strain>
    </source>
</reference>
<dbReference type="CDD" id="cd17646">
    <property type="entry name" value="A_NRPS_AB3403-like"/>
    <property type="match status" value="1"/>
</dbReference>
<dbReference type="Gene3D" id="3.30.559.10">
    <property type="entry name" value="Chloramphenicol acetyltransferase-like domain"/>
    <property type="match status" value="4"/>
</dbReference>
<dbReference type="Gene3D" id="1.10.1200.10">
    <property type="entry name" value="ACP-like"/>
    <property type="match status" value="3"/>
</dbReference>
<evidence type="ECO:0000259" key="4">
    <source>
        <dbReference type="PROSITE" id="PS50075"/>
    </source>
</evidence>
<dbReference type="InterPro" id="IPR042099">
    <property type="entry name" value="ANL_N_sf"/>
</dbReference>
<dbReference type="RefSeq" id="WP_356955249.1">
    <property type="nucleotide sequence ID" value="NZ_JBEYBD010000003.1"/>
</dbReference>
<feature type="domain" description="Carrier" evidence="4">
    <location>
        <begin position="3103"/>
        <end position="3178"/>
    </location>
</feature>
<organism evidence="5 6">
    <name type="scientific">Nocardia rhamnosiphila</name>
    <dbReference type="NCBI Taxonomy" id="426716"/>
    <lineage>
        <taxon>Bacteria</taxon>
        <taxon>Bacillati</taxon>
        <taxon>Actinomycetota</taxon>
        <taxon>Actinomycetes</taxon>
        <taxon>Mycobacteriales</taxon>
        <taxon>Nocardiaceae</taxon>
        <taxon>Nocardia</taxon>
    </lineage>
</organism>
<dbReference type="InterPro" id="IPR009081">
    <property type="entry name" value="PP-bd_ACP"/>
</dbReference>
<dbReference type="Gene3D" id="3.40.50.12780">
    <property type="entry name" value="N-terminal domain of ligase-like"/>
    <property type="match status" value="1"/>
</dbReference>
<accession>A0ABV2WK43</accession>
<dbReference type="InterPro" id="IPR025110">
    <property type="entry name" value="AMP-bd_C"/>
</dbReference>